<feature type="domain" description="Soluble ligand binding" evidence="1">
    <location>
        <begin position="3"/>
        <end position="52"/>
    </location>
</feature>
<dbReference type="GO" id="GO:0015159">
    <property type="term" value="F:polysaccharide transmembrane transporter activity"/>
    <property type="evidence" value="ECO:0007669"/>
    <property type="project" value="InterPro"/>
</dbReference>
<dbReference type="InterPro" id="IPR049712">
    <property type="entry name" value="Poly_export"/>
</dbReference>
<dbReference type="PANTHER" id="PTHR33619">
    <property type="entry name" value="POLYSACCHARIDE EXPORT PROTEIN GFCE-RELATED"/>
    <property type="match status" value="1"/>
</dbReference>
<dbReference type="Pfam" id="PF10531">
    <property type="entry name" value="SLBB"/>
    <property type="match status" value="1"/>
</dbReference>
<name>A0A0M2PUZ0_PROHO</name>
<dbReference type="STRING" id="317619.GCA_000332315_01887"/>
<gene>
    <name evidence="2" type="ORF">PROH_13775</name>
</gene>
<dbReference type="RefSeq" id="WP_017712356.1">
    <property type="nucleotide sequence ID" value="NZ_KB235937.1"/>
</dbReference>
<dbReference type="PANTHER" id="PTHR33619:SF3">
    <property type="entry name" value="POLYSACCHARIDE EXPORT PROTEIN GFCE-RELATED"/>
    <property type="match status" value="1"/>
</dbReference>
<dbReference type="EMBL" id="AJTX02000006">
    <property type="protein sequence ID" value="KKI98907.1"/>
    <property type="molecule type" value="Genomic_DNA"/>
</dbReference>
<keyword evidence="3" id="KW-1185">Reference proteome</keyword>
<organism evidence="2 3">
    <name type="scientific">Prochlorothrix hollandica PCC 9006 = CALU 1027</name>
    <dbReference type="NCBI Taxonomy" id="317619"/>
    <lineage>
        <taxon>Bacteria</taxon>
        <taxon>Bacillati</taxon>
        <taxon>Cyanobacteriota</taxon>
        <taxon>Cyanophyceae</taxon>
        <taxon>Prochlorotrichales</taxon>
        <taxon>Prochlorotrichaceae</taxon>
        <taxon>Prochlorothrix</taxon>
    </lineage>
</organism>
<reference evidence="2" key="1">
    <citation type="submission" date="2012-04" db="EMBL/GenBank/DDBJ databases">
        <authorList>
            <person name="Borisov I.G."/>
            <person name="Ivanikova N.V."/>
            <person name="Pinevich A.V."/>
        </authorList>
    </citation>
    <scope>NUCLEOTIDE SEQUENCE</scope>
    <source>
        <strain evidence="2">CALU 1027</strain>
    </source>
</reference>
<dbReference type="Proteomes" id="UP000034681">
    <property type="component" value="Unassembled WGS sequence"/>
</dbReference>
<proteinExistence type="predicted"/>
<evidence type="ECO:0000313" key="3">
    <source>
        <dbReference type="Proteomes" id="UP000034681"/>
    </source>
</evidence>
<dbReference type="eggNOG" id="COG1596">
    <property type="taxonomic scope" value="Bacteria"/>
</dbReference>
<dbReference type="Gene3D" id="3.10.560.10">
    <property type="entry name" value="Outer membrane lipoprotein wza domain like"/>
    <property type="match status" value="1"/>
</dbReference>
<evidence type="ECO:0000259" key="1">
    <source>
        <dbReference type="Pfam" id="PF10531"/>
    </source>
</evidence>
<dbReference type="AlphaFoldDB" id="A0A0M2PUZ0"/>
<evidence type="ECO:0000313" key="2">
    <source>
        <dbReference type="EMBL" id="KKI98907.1"/>
    </source>
</evidence>
<protein>
    <recommendedName>
        <fullName evidence="1">Soluble ligand binding domain-containing protein</fullName>
    </recommendedName>
</protein>
<comment type="caution">
    <text evidence="2">The sequence shown here is derived from an EMBL/GenBank/DDBJ whole genome shotgun (WGS) entry which is preliminary data.</text>
</comment>
<dbReference type="InterPro" id="IPR019554">
    <property type="entry name" value="Soluble_ligand-bd"/>
</dbReference>
<sequence length="117" mass="12863">MWVLGEVNTQGEVSVPPQSSLSEALAIAGGPTVDARLGHVTLLRLQDDGTVEERQIDLKDYRNSEQVQAGDIIIVSKRFLPRFVGWTQRITDSITTPLSLFQLLNDLLTGSSDNNNN</sequence>
<accession>A0A0M2PUZ0</accession>